<dbReference type="AlphaFoldDB" id="A0A1J1I9Q4"/>
<protein>
    <submittedName>
        <fullName evidence="4">CLUMA_CG010332, isoform A</fullName>
    </submittedName>
</protein>
<dbReference type="STRING" id="568069.A0A1J1I9Q4"/>
<dbReference type="Pfam" id="PF10506">
    <property type="entry name" value="USHBP1_PDZ-bd"/>
    <property type="match status" value="1"/>
</dbReference>
<keyword evidence="1" id="KW-0175">Coiled coil</keyword>
<feature type="region of interest" description="Disordered" evidence="2">
    <location>
        <begin position="314"/>
        <end position="340"/>
    </location>
</feature>
<dbReference type="InterPro" id="IPR040171">
    <property type="entry name" value="USBP1-like"/>
</dbReference>
<feature type="coiled-coil region" evidence="1">
    <location>
        <begin position="131"/>
        <end position="172"/>
    </location>
</feature>
<evidence type="ECO:0000256" key="1">
    <source>
        <dbReference type="SAM" id="Coils"/>
    </source>
</evidence>
<evidence type="ECO:0000313" key="4">
    <source>
        <dbReference type="EMBL" id="CRK96939.1"/>
    </source>
</evidence>
<dbReference type="Proteomes" id="UP000183832">
    <property type="component" value="Unassembled WGS sequence"/>
</dbReference>
<feature type="domain" description="Harmonin-binding protein USHBP1 PDZ-binding" evidence="3">
    <location>
        <begin position="471"/>
        <end position="534"/>
    </location>
</feature>
<dbReference type="InterPro" id="IPR019536">
    <property type="entry name" value="USHBP1_PDZ-bd"/>
</dbReference>
<evidence type="ECO:0000313" key="5">
    <source>
        <dbReference type="Proteomes" id="UP000183832"/>
    </source>
</evidence>
<keyword evidence="5" id="KW-1185">Reference proteome</keyword>
<reference evidence="4 5" key="1">
    <citation type="submission" date="2015-04" db="EMBL/GenBank/DDBJ databases">
        <authorList>
            <person name="Syromyatnikov M.Y."/>
            <person name="Popov V.N."/>
        </authorList>
    </citation>
    <scope>NUCLEOTIDE SEQUENCE [LARGE SCALE GENOMIC DNA]</scope>
</reference>
<dbReference type="OrthoDB" id="6256369at2759"/>
<proteinExistence type="predicted"/>
<organism evidence="4 5">
    <name type="scientific">Clunio marinus</name>
    <dbReference type="NCBI Taxonomy" id="568069"/>
    <lineage>
        <taxon>Eukaryota</taxon>
        <taxon>Metazoa</taxon>
        <taxon>Ecdysozoa</taxon>
        <taxon>Arthropoda</taxon>
        <taxon>Hexapoda</taxon>
        <taxon>Insecta</taxon>
        <taxon>Pterygota</taxon>
        <taxon>Neoptera</taxon>
        <taxon>Endopterygota</taxon>
        <taxon>Diptera</taxon>
        <taxon>Nematocera</taxon>
        <taxon>Chironomoidea</taxon>
        <taxon>Chironomidae</taxon>
        <taxon>Clunio</taxon>
    </lineage>
</organism>
<feature type="compositionally biased region" description="Acidic residues" evidence="2">
    <location>
        <begin position="315"/>
        <end position="324"/>
    </location>
</feature>
<name>A0A1J1I9Q4_9DIPT</name>
<gene>
    <name evidence="4" type="ORF">CLUMA_CG010332</name>
</gene>
<dbReference type="PANTHER" id="PTHR23347:SF6">
    <property type="entry name" value="FI17904P1"/>
    <property type="match status" value="1"/>
</dbReference>
<feature type="compositionally biased region" description="Polar residues" evidence="2">
    <location>
        <begin position="635"/>
        <end position="644"/>
    </location>
</feature>
<feature type="region of interest" description="Disordered" evidence="2">
    <location>
        <begin position="628"/>
        <end position="650"/>
    </location>
</feature>
<dbReference type="EMBL" id="CVRI01000045">
    <property type="protein sequence ID" value="CRK96939.1"/>
    <property type="molecule type" value="Genomic_DNA"/>
</dbReference>
<evidence type="ECO:0000256" key="2">
    <source>
        <dbReference type="SAM" id="MobiDB-lite"/>
    </source>
</evidence>
<evidence type="ECO:0000259" key="3">
    <source>
        <dbReference type="Pfam" id="PF10506"/>
    </source>
</evidence>
<sequence length="777" mass="88939">MHETSPGQVEKHDLAIRSDKKSELCSAKAKINIDMELKSVKMENIENSEDELIQRIYDDPCELMDDAPMFHMTRSRSWLCCPSSEAFCIPKTTQPSNIFYNRAQDYSLVTEAPRIQFHTVGCRFSVANHQIQALNNDMIELRARLQKSDLEKEELKMQIRELFIEKDNTQRHLEAISQAHESRITEMHCVIVELNKKLKMQQETAIIEETEPEGSELSFQEGSVYNSELETANYDQNEDSDIEQKVKAHIIEQDHLQNQKIFYEQHQQKSSPSLPTPNYSSQIQCMQEEILHLRAQIALLQSELACRDYTNEKVTEDDDCDDQNCTDCKNDENENDKSNYTSDDLCETADIFDVVNQQQQPPSAASAQDQLNELSRLSISQNYQKGIRSPKHTQVTNFKQSLNNFEVPVPKVAERVKLKRTMEDNSHHITGNDLTSKDIFTTEVAEHLVSEFMQPERDTSSPVGLQNEVSRLQRRLEHVKLQNSVLSLTLAESKQHCNHLYLLCGKYESNAVALQQALNCNDRAIEAYDVMLALLESKLGMLENVESAEENRKAVEQVAHLLLDRFKNENSFHGKSSAPWQDAVVILPDTENVPWTDDHDRILRNQVSKLKGQRSFIQNTVVNLESPFNFDDGASSKTEGSPTKSRSRARQKYMDIETAVLMQELMSLREDMCDLKYQSEQSEKEKLQAYEKLKSLQSALVQLQSQLNESENKPKDRFSYSEAEYNASIERELMEALGRECRLKARLQGLAGSLETATRATNSSTKQAVSELKQSNS</sequence>
<dbReference type="PANTHER" id="PTHR23347">
    <property type="entry name" value="COLORECTAL MUTANT CANCER PROTEIN MCC PROTEIN -RELATED"/>
    <property type="match status" value="1"/>
</dbReference>
<feature type="coiled-coil region" evidence="1">
    <location>
        <begin position="679"/>
        <end position="713"/>
    </location>
</feature>
<accession>A0A1J1I9Q4</accession>
<feature type="compositionally biased region" description="Basic and acidic residues" evidence="2">
    <location>
        <begin position="328"/>
        <end position="337"/>
    </location>
</feature>
<feature type="region of interest" description="Disordered" evidence="2">
    <location>
        <begin position="756"/>
        <end position="777"/>
    </location>
</feature>